<gene>
    <name evidence="3" type="ORF">AVDCRST_MAG53-1678</name>
</gene>
<keyword evidence="1" id="KW-0418">Kinase</keyword>
<evidence type="ECO:0000256" key="1">
    <source>
        <dbReference type="ARBA" id="ARBA00022527"/>
    </source>
</evidence>
<dbReference type="InterPro" id="IPR036890">
    <property type="entry name" value="HATPase_C_sf"/>
</dbReference>
<sequence length="124" mass="13204">MQVPSVTLRLPASTTAPRAARRGVVDGLALEGELAHSTALLVSEAVTNSVLHASLQADDLVHVAASRTERVVRVEVCDEGSGMHRPSPAGPRDGGHGLNIIDRLAERWGLHSDGRTRLWFELAG</sequence>
<name>A0A6J4SAI3_9ACTN</name>
<dbReference type="CDD" id="cd16936">
    <property type="entry name" value="HATPase_RsbW-like"/>
    <property type="match status" value="1"/>
</dbReference>
<evidence type="ECO:0000313" key="3">
    <source>
        <dbReference type="EMBL" id="CAA9493784.1"/>
    </source>
</evidence>
<dbReference type="InterPro" id="IPR050267">
    <property type="entry name" value="Anti-sigma-factor_SerPK"/>
</dbReference>
<dbReference type="PANTHER" id="PTHR35526">
    <property type="entry name" value="ANTI-SIGMA-F FACTOR RSBW-RELATED"/>
    <property type="match status" value="1"/>
</dbReference>
<feature type="domain" description="Histidine kinase/HSP90-like ATPase" evidence="2">
    <location>
        <begin position="14"/>
        <end position="119"/>
    </location>
</feature>
<proteinExistence type="predicted"/>
<dbReference type="GO" id="GO:0004674">
    <property type="term" value="F:protein serine/threonine kinase activity"/>
    <property type="evidence" value="ECO:0007669"/>
    <property type="project" value="UniProtKB-KW"/>
</dbReference>
<dbReference type="PANTHER" id="PTHR35526:SF3">
    <property type="entry name" value="ANTI-SIGMA-F FACTOR RSBW"/>
    <property type="match status" value="1"/>
</dbReference>
<reference evidence="3" key="1">
    <citation type="submission" date="2020-02" db="EMBL/GenBank/DDBJ databases">
        <authorList>
            <person name="Meier V. D."/>
        </authorList>
    </citation>
    <scope>NUCLEOTIDE SEQUENCE</scope>
    <source>
        <strain evidence="3">AVDCRST_MAG53</strain>
    </source>
</reference>
<dbReference type="InterPro" id="IPR003594">
    <property type="entry name" value="HATPase_dom"/>
</dbReference>
<keyword evidence="1" id="KW-0808">Transferase</keyword>
<keyword evidence="1" id="KW-0723">Serine/threonine-protein kinase</keyword>
<dbReference type="SUPFAM" id="SSF55874">
    <property type="entry name" value="ATPase domain of HSP90 chaperone/DNA topoisomerase II/histidine kinase"/>
    <property type="match status" value="1"/>
</dbReference>
<accession>A0A6J4SAI3</accession>
<dbReference type="Gene3D" id="3.30.565.10">
    <property type="entry name" value="Histidine kinase-like ATPase, C-terminal domain"/>
    <property type="match status" value="1"/>
</dbReference>
<protein>
    <recommendedName>
        <fullName evidence="2">Histidine kinase/HSP90-like ATPase domain-containing protein</fullName>
    </recommendedName>
</protein>
<dbReference type="EMBL" id="CADCVR010000051">
    <property type="protein sequence ID" value="CAA9493784.1"/>
    <property type="molecule type" value="Genomic_DNA"/>
</dbReference>
<dbReference type="Pfam" id="PF13581">
    <property type="entry name" value="HATPase_c_2"/>
    <property type="match status" value="1"/>
</dbReference>
<organism evidence="3">
    <name type="scientific">uncultured Solirubrobacteraceae bacterium</name>
    <dbReference type="NCBI Taxonomy" id="1162706"/>
    <lineage>
        <taxon>Bacteria</taxon>
        <taxon>Bacillati</taxon>
        <taxon>Actinomycetota</taxon>
        <taxon>Thermoleophilia</taxon>
        <taxon>Solirubrobacterales</taxon>
        <taxon>Solirubrobacteraceae</taxon>
        <taxon>environmental samples</taxon>
    </lineage>
</organism>
<dbReference type="AlphaFoldDB" id="A0A6J4SAI3"/>
<evidence type="ECO:0000259" key="2">
    <source>
        <dbReference type="Pfam" id="PF13581"/>
    </source>
</evidence>